<evidence type="ECO:0000256" key="1">
    <source>
        <dbReference type="SAM" id="Phobius"/>
    </source>
</evidence>
<proteinExistence type="predicted"/>
<keyword evidence="1" id="KW-1133">Transmembrane helix</keyword>
<keyword evidence="3" id="KW-1185">Reference proteome</keyword>
<name>A0A1N6EU72_9LACT</name>
<feature type="transmembrane region" description="Helical" evidence="1">
    <location>
        <begin position="7"/>
        <end position="29"/>
    </location>
</feature>
<dbReference type="STRING" id="28230.SAMN05878443_0201"/>
<reference evidence="3" key="1">
    <citation type="submission" date="2016-11" db="EMBL/GenBank/DDBJ databases">
        <authorList>
            <person name="Varghese N."/>
            <person name="Submissions S."/>
        </authorList>
    </citation>
    <scope>NUCLEOTIDE SEQUENCE [LARGE SCALE GENOMIC DNA]</scope>
    <source>
        <strain evidence="3">313</strain>
    </source>
</reference>
<dbReference type="AlphaFoldDB" id="A0A1N6EU72"/>
<dbReference type="Proteomes" id="UP000184758">
    <property type="component" value="Unassembled WGS sequence"/>
</dbReference>
<dbReference type="EMBL" id="FSRN01000001">
    <property type="protein sequence ID" value="SIN86511.1"/>
    <property type="molecule type" value="Genomic_DNA"/>
</dbReference>
<evidence type="ECO:0000313" key="2">
    <source>
        <dbReference type="EMBL" id="SIN86511.1"/>
    </source>
</evidence>
<protein>
    <submittedName>
        <fullName evidence="2">Uncharacterized protein</fullName>
    </submittedName>
</protein>
<organism evidence="2 3">
    <name type="scientific">Carnobacterium alterfunditum</name>
    <dbReference type="NCBI Taxonomy" id="28230"/>
    <lineage>
        <taxon>Bacteria</taxon>
        <taxon>Bacillati</taxon>
        <taxon>Bacillota</taxon>
        <taxon>Bacilli</taxon>
        <taxon>Lactobacillales</taxon>
        <taxon>Carnobacteriaceae</taxon>
        <taxon>Carnobacterium</taxon>
    </lineage>
</organism>
<accession>A0A1N6EU72</accession>
<keyword evidence="1" id="KW-0812">Transmembrane</keyword>
<gene>
    <name evidence="2" type="ORF">SAMN05878443_0201</name>
</gene>
<keyword evidence="1" id="KW-0472">Membrane</keyword>
<sequence length="32" mass="3289">MDGALKLIIDIASTPALLVALIAILGLVLDEL</sequence>
<evidence type="ECO:0000313" key="3">
    <source>
        <dbReference type="Proteomes" id="UP000184758"/>
    </source>
</evidence>